<proteinExistence type="predicted"/>
<reference evidence="2" key="1">
    <citation type="submission" date="2017-02" db="EMBL/GenBank/DDBJ databases">
        <authorList>
            <person name="Varghese N."/>
            <person name="Submissions S."/>
        </authorList>
    </citation>
    <scope>NUCLEOTIDE SEQUENCE [LARGE SCALE GENOMIC DNA]</scope>
    <source>
        <strain evidence="2">R11H</strain>
    </source>
</reference>
<evidence type="ECO:0000313" key="2">
    <source>
        <dbReference type="Proteomes" id="UP000190044"/>
    </source>
</evidence>
<dbReference type="AlphaFoldDB" id="A0A1T5ACB2"/>
<accession>A0A1T5ACB2</accession>
<keyword evidence="2" id="KW-1185">Reference proteome</keyword>
<gene>
    <name evidence="1" type="ORF">SAMN06295937_100393</name>
</gene>
<evidence type="ECO:0000313" key="1">
    <source>
        <dbReference type="EMBL" id="SKB32604.1"/>
    </source>
</evidence>
<name>A0A1T5ACB2_9SPHN</name>
<organism evidence="1 2">
    <name type="scientific">Sphingopyxis flava</name>
    <dbReference type="NCBI Taxonomy" id="1507287"/>
    <lineage>
        <taxon>Bacteria</taxon>
        <taxon>Pseudomonadati</taxon>
        <taxon>Pseudomonadota</taxon>
        <taxon>Alphaproteobacteria</taxon>
        <taxon>Sphingomonadales</taxon>
        <taxon>Sphingomonadaceae</taxon>
        <taxon>Sphingopyxis</taxon>
    </lineage>
</organism>
<dbReference type="Proteomes" id="UP000190044">
    <property type="component" value="Unassembled WGS sequence"/>
</dbReference>
<dbReference type="RefSeq" id="WP_079637283.1">
    <property type="nucleotide sequence ID" value="NZ_FUYP01000003.1"/>
</dbReference>
<dbReference type="EMBL" id="FUYP01000003">
    <property type="protein sequence ID" value="SKB32604.1"/>
    <property type="molecule type" value="Genomic_DNA"/>
</dbReference>
<protein>
    <submittedName>
        <fullName evidence="1">Uncharacterized protein</fullName>
    </submittedName>
</protein>
<sequence length="96" mass="10888">MGEYAIVGPALFVMETIPDLAAPVLHRTGERAGAPVDPPEVWIELHLTYVRLDGQRVSGWHEDGTYFSFRPHLINRWKIRRAARAWQRSRAKGAPA</sequence>